<proteinExistence type="predicted"/>
<organism evidence="1 2">
    <name type="scientific">Bradyrhizobium sediminis</name>
    <dbReference type="NCBI Taxonomy" id="2840469"/>
    <lineage>
        <taxon>Bacteria</taxon>
        <taxon>Pseudomonadati</taxon>
        <taxon>Pseudomonadota</taxon>
        <taxon>Alphaproteobacteria</taxon>
        <taxon>Hyphomicrobiales</taxon>
        <taxon>Nitrobacteraceae</taxon>
        <taxon>Bradyrhizobium</taxon>
    </lineage>
</organism>
<reference evidence="1 2" key="1">
    <citation type="submission" date="2021-06" db="EMBL/GenBank/DDBJ databases">
        <title>Bradyrhizobium sp. S2-11-4 Genome sequencing.</title>
        <authorList>
            <person name="Jin L."/>
        </authorList>
    </citation>
    <scope>NUCLEOTIDE SEQUENCE [LARGE SCALE GENOMIC DNA]</scope>
    <source>
        <strain evidence="1 2">S2-11-4</strain>
    </source>
</reference>
<name>A0A975P033_9BRAD</name>
<dbReference type="AlphaFoldDB" id="A0A975P033"/>
<evidence type="ECO:0000313" key="1">
    <source>
        <dbReference type="EMBL" id="QWG24603.1"/>
    </source>
</evidence>
<gene>
    <name evidence="1" type="ORF">KMZ93_06825</name>
</gene>
<evidence type="ECO:0000313" key="2">
    <source>
        <dbReference type="Proteomes" id="UP000676951"/>
    </source>
</evidence>
<dbReference type="Proteomes" id="UP000676951">
    <property type="component" value="Chromosome"/>
</dbReference>
<dbReference type="EMBL" id="CP076136">
    <property type="protein sequence ID" value="QWG24603.1"/>
    <property type="molecule type" value="Genomic_DNA"/>
</dbReference>
<protein>
    <submittedName>
        <fullName evidence="1">Uncharacterized protein</fullName>
    </submittedName>
</protein>
<sequence length="116" mass="12583">MTRAHTRGHSMTFTGSNMRGCKLLIATTLAFGMLTTASLAHTPEQEQMCTGDAMRLCSSEIPNVDRITACMIRQRALLSEGCKAVFQKETPVAATPVKYTTSKPAKPVNLVPARVK</sequence>
<keyword evidence="2" id="KW-1185">Reference proteome</keyword>
<accession>A0A975P033</accession>